<dbReference type="Pfam" id="PF01161">
    <property type="entry name" value="PBP"/>
    <property type="match status" value="1"/>
</dbReference>
<organism evidence="2 3">
    <name type="scientific">Rhodoblastus acidophilus</name>
    <name type="common">Rhodopseudomonas acidophila</name>
    <dbReference type="NCBI Taxonomy" id="1074"/>
    <lineage>
        <taxon>Bacteria</taxon>
        <taxon>Pseudomonadati</taxon>
        <taxon>Pseudomonadota</taxon>
        <taxon>Alphaproteobacteria</taxon>
        <taxon>Hyphomicrobiales</taxon>
        <taxon>Rhodoblastaceae</taxon>
        <taxon>Rhodoblastus</taxon>
    </lineage>
</organism>
<dbReference type="SUPFAM" id="SSF49777">
    <property type="entry name" value="PEBP-like"/>
    <property type="match status" value="1"/>
</dbReference>
<dbReference type="PANTHER" id="PTHR30289:SF1">
    <property type="entry name" value="PEBP (PHOSPHATIDYLETHANOLAMINE-BINDING PROTEIN) FAMILY PROTEIN"/>
    <property type="match status" value="1"/>
</dbReference>
<dbReference type="CDD" id="cd00865">
    <property type="entry name" value="PEBP_bact_arch"/>
    <property type="match status" value="1"/>
</dbReference>
<evidence type="ECO:0000313" key="2">
    <source>
        <dbReference type="EMBL" id="SNB72872.1"/>
    </source>
</evidence>
<dbReference type="NCBIfam" id="TIGR00481">
    <property type="entry name" value="YbhB/YbcL family Raf kinase inhibitor-like protein"/>
    <property type="match status" value="1"/>
</dbReference>
<sequence>MNWKSWIGAGALLAAACGGAAAFELKSADIAPGATIADTFVFKGFGCAGGNLSPALDWSGAPEGTQSFALLVHDPDAPTGGAGFWHWVVTDIPASVHSLPRGAKLPDGAREIATDFGAPGYGGPCPPQGDKPHHYNFTIYALKSAKLDLPPNATASLTGFVVNANALAKSTLTGVYGR</sequence>
<reference evidence="3" key="1">
    <citation type="submission" date="2017-06" db="EMBL/GenBank/DDBJ databases">
        <authorList>
            <person name="Varghese N."/>
            <person name="Submissions S."/>
        </authorList>
    </citation>
    <scope>NUCLEOTIDE SEQUENCE [LARGE SCALE GENOMIC DNA]</scope>
    <source>
        <strain evidence="3">DSM 137</strain>
    </source>
</reference>
<proteinExistence type="predicted"/>
<dbReference type="PANTHER" id="PTHR30289">
    <property type="entry name" value="UNCHARACTERIZED PROTEIN YBCL-RELATED"/>
    <property type="match status" value="1"/>
</dbReference>
<evidence type="ECO:0000256" key="1">
    <source>
        <dbReference type="SAM" id="SignalP"/>
    </source>
</evidence>
<dbReference type="EMBL" id="FYDG01000005">
    <property type="protein sequence ID" value="SNB72872.1"/>
    <property type="molecule type" value="Genomic_DNA"/>
</dbReference>
<dbReference type="RefSeq" id="WP_244593321.1">
    <property type="nucleotide sequence ID" value="NZ_FYDG01000005.1"/>
</dbReference>
<evidence type="ECO:0000313" key="3">
    <source>
        <dbReference type="Proteomes" id="UP000198418"/>
    </source>
</evidence>
<dbReference type="Proteomes" id="UP000198418">
    <property type="component" value="Unassembled WGS sequence"/>
</dbReference>
<keyword evidence="3" id="KW-1185">Reference proteome</keyword>
<gene>
    <name evidence="2" type="ORF">SAMN06265338_10525</name>
</gene>
<protein>
    <recommendedName>
        <fullName evidence="4">YbhB/YbcL family Raf kinase inhibitor-like protein</fullName>
    </recommendedName>
</protein>
<dbReference type="AlphaFoldDB" id="A0A212RKA1"/>
<dbReference type="Gene3D" id="3.90.280.10">
    <property type="entry name" value="PEBP-like"/>
    <property type="match status" value="1"/>
</dbReference>
<feature type="chain" id="PRO_5011990393" description="YbhB/YbcL family Raf kinase inhibitor-like protein" evidence="1">
    <location>
        <begin position="23"/>
        <end position="178"/>
    </location>
</feature>
<dbReference type="InterPro" id="IPR005247">
    <property type="entry name" value="YbhB_YbcL/LppC-like"/>
</dbReference>
<evidence type="ECO:0008006" key="4">
    <source>
        <dbReference type="Google" id="ProtNLM"/>
    </source>
</evidence>
<name>A0A212RKA1_RHOAC</name>
<dbReference type="InterPro" id="IPR008914">
    <property type="entry name" value="PEBP"/>
</dbReference>
<dbReference type="InterPro" id="IPR036610">
    <property type="entry name" value="PEBP-like_sf"/>
</dbReference>
<keyword evidence="1" id="KW-0732">Signal</keyword>
<accession>A0A212RKA1</accession>
<feature type="signal peptide" evidence="1">
    <location>
        <begin position="1"/>
        <end position="22"/>
    </location>
</feature>
<dbReference type="PROSITE" id="PS51257">
    <property type="entry name" value="PROKAR_LIPOPROTEIN"/>
    <property type="match status" value="1"/>
</dbReference>